<name>A0AA41Q4R5_9ACTN</name>
<dbReference type="Proteomes" id="UP001165378">
    <property type="component" value="Unassembled WGS sequence"/>
</dbReference>
<gene>
    <name evidence="2" type="ORF">LZ495_29390</name>
</gene>
<dbReference type="GO" id="GO:0016020">
    <property type="term" value="C:membrane"/>
    <property type="evidence" value="ECO:0007669"/>
    <property type="project" value="InterPro"/>
</dbReference>
<keyword evidence="3" id="KW-1185">Reference proteome</keyword>
<keyword evidence="1" id="KW-0812">Transmembrane</keyword>
<organism evidence="2 3">
    <name type="scientific">Yinghuangia soli</name>
    <dbReference type="NCBI Taxonomy" id="2908204"/>
    <lineage>
        <taxon>Bacteria</taxon>
        <taxon>Bacillati</taxon>
        <taxon>Actinomycetota</taxon>
        <taxon>Actinomycetes</taxon>
        <taxon>Kitasatosporales</taxon>
        <taxon>Streptomycetaceae</taxon>
        <taxon>Yinghuangia</taxon>
    </lineage>
</organism>
<feature type="transmembrane region" description="Helical" evidence="1">
    <location>
        <begin position="66"/>
        <end position="91"/>
    </location>
</feature>
<protein>
    <submittedName>
        <fullName evidence="2">YggT family protein</fullName>
    </submittedName>
</protein>
<dbReference type="RefSeq" id="WP_235055968.1">
    <property type="nucleotide sequence ID" value="NZ_JAKFHA010000022.1"/>
</dbReference>
<feature type="transmembrane region" description="Helical" evidence="1">
    <location>
        <begin position="6"/>
        <end position="25"/>
    </location>
</feature>
<proteinExistence type="predicted"/>
<comment type="caution">
    <text evidence="2">The sequence shown here is derived from an EMBL/GenBank/DDBJ whole genome shotgun (WGS) entry which is preliminary data.</text>
</comment>
<sequence>MSVAGEVLTIVLYCFLFLLIFRLVMDYVFQFARSYEPRGVMVVLLEATYSVTDPPLKLLRRFIPPLRLGGVALDLSFFVLIIIVYILIAVVGRL</sequence>
<keyword evidence="1" id="KW-1133">Transmembrane helix</keyword>
<evidence type="ECO:0000313" key="2">
    <source>
        <dbReference type="EMBL" id="MCF2531311.1"/>
    </source>
</evidence>
<evidence type="ECO:0000256" key="1">
    <source>
        <dbReference type="SAM" id="Phobius"/>
    </source>
</evidence>
<reference evidence="2" key="1">
    <citation type="submission" date="2022-01" db="EMBL/GenBank/DDBJ databases">
        <title>Genome-Based Taxonomic Classification of the Phylum Actinobacteria.</title>
        <authorList>
            <person name="Gao Y."/>
        </authorList>
    </citation>
    <scope>NUCLEOTIDE SEQUENCE</scope>
    <source>
        <strain evidence="2">KLBMP 8922</strain>
    </source>
</reference>
<dbReference type="Pfam" id="PF02325">
    <property type="entry name" value="CCB3_YggT"/>
    <property type="match status" value="1"/>
</dbReference>
<evidence type="ECO:0000313" key="3">
    <source>
        <dbReference type="Proteomes" id="UP001165378"/>
    </source>
</evidence>
<dbReference type="InterPro" id="IPR003425">
    <property type="entry name" value="CCB3/YggT"/>
</dbReference>
<dbReference type="AlphaFoldDB" id="A0AA41Q4R5"/>
<keyword evidence="1" id="KW-0472">Membrane</keyword>
<accession>A0AA41Q4R5</accession>
<dbReference type="EMBL" id="JAKFHA010000022">
    <property type="protein sequence ID" value="MCF2531311.1"/>
    <property type="molecule type" value="Genomic_DNA"/>
</dbReference>